<reference evidence="1 2" key="1">
    <citation type="submission" date="2024-06" db="EMBL/GenBank/DDBJ databases">
        <title>The Natural Products Discovery Center: Release of the First 8490 Sequenced Strains for Exploring Actinobacteria Biosynthetic Diversity.</title>
        <authorList>
            <person name="Kalkreuter E."/>
            <person name="Kautsar S.A."/>
            <person name="Yang D."/>
            <person name="Bader C.D."/>
            <person name="Teijaro C.N."/>
            <person name="Fluegel L."/>
            <person name="Davis C.M."/>
            <person name="Simpson J.R."/>
            <person name="Lauterbach L."/>
            <person name="Steele A.D."/>
            <person name="Gui C."/>
            <person name="Meng S."/>
            <person name="Li G."/>
            <person name="Viehrig K."/>
            <person name="Ye F."/>
            <person name="Su P."/>
            <person name="Kiefer A.F."/>
            <person name="Nichols A."/>
            <person name="Cepeda A.J."/>
            <person name="Yan W."/>
            <person name="Fan B."/>
            <person name="Jiang Y."/>
            <person name="Adhikari A."/>
            <person name="Zheng C.-J."/>
            <person name="Schuster L."/>
            <person name="Cowan T.M."/>
            <person name="Smanski M.J."/>
            <person name="Chevrette M.G."/>
            <person name="De Carvalho L.P.S."/>
            <person name="Shen B."/>
        </authorList>
    </citation>
    <scope>NUCLEOTIDE SEQUENCE [LARGE SCALE GENOMIC DNA]</scope>
    <source>
        <strain evidence="1 2">NPDC050671</strain>
    </source>
</reference>
<dbReference type="Proteomes" id="UP001551658">
    <property type="component" value="Unassembled WGS sequence"/>
</dbReference>
<evidence type="ECO:0000313" key="1">
    <source>
        <dbReference type="EMBL" id="MEV0367948.1"/>
    </source>
</evidence>
<evidence type="ECO:0000313" key="2">
    <source>
        <dbReference type="Proteomes" id="UP001551658"/>
    </source>
</evidence>
<proteinExistence type="predicted"/>
<name>A0ABV3FKB9_9NOCA</name>
<gene>
    <name evidence="1" type="ORF">AB0H72_35225</name>
</gene>
<keyword evidence="2" id="KW-1185">Reference proteome</keyword>
<accession>A0ABV3FKB9</accession>
<dbReference type="EMBL" id="JBFAIH010000043">
    <property type="protein sequence ID" value="MEV0367948.1"/>
    <property type="molecule type" value="Genomic_DNA"/>
</dbReference>
<dbReference type="RefSeq" id="WP_357988251.1">
    <property type="nucleotide sequence ID" value="NZ_JBFAIH010000043.1"/>
</dbReference>
<sequence length="69" mass="7968">MTLFVALVGVGTFGFIAYDYVVHESRIAELLDRYRPLGSVTEDAANRYELERMHRDLDAVRSYRERDAA</sequence>
<protein>
    <submittedName>
        <fullName evidence="1">Uncharacterized protein</fullName>
    </submittedName>
</protein>
<organism evidence="1 2">
    <name type="scientific">Nocardia fusca</name>
    <dbReference type="NCBI Taxonomy" id="941183"/>
    <lineage>
        <taxon>Bacteria</taxon>
        <taxon>Bacillati</taxon>
        <taxon>Actinomycetota</taxon>
        <taxon>Actinomycetes</taxon>
        <taxon>Mycobacteriales</taxon>
        <taxon>Nocardiaceae</taxon>
        <taxon>Nocardia</taxon>
    </lineage>
</organism>
<comment type="caution">
    <text evidence="1">The sequence shown here is derived from an EMBL/GenBank/DDBJ whole genome shotgun (WGS) entry which is preliminary data.</text>
</comment>